<reference evidence="5 6" key="1">
    <citation type="submission" date="2016-11" db="EMBL/GenBank/DDBJ databases">
        <authorList>
            <person name="Jaros S."/>
            <person name="Januszkiewicz K."/>
            <person name="Wedrychowicz H."/>
        </authorList>
    </citation>
    <scope>NUCLEOTIDE SEQUENCE [LARGE SCALE GENOMIC DNA]</scope>
    <source>
        <strain evidence="5 6">GAS95</strain>
    </source>
</reference>
<dbReference type="AlphaFoldDB" id="A0A1N6IP08"/>
<evidence type="ECO:0000259" key="4">
    <source>
        <dbReference type="Pfam" id="PF20866"/>
    </source>
</evidence>
<accession>A0A1N6IP08</accession>
<dbReference type="InterPro" id="IPR017557">
    <property type="entry name" value="Holo-ACP_synthase"/>
</dbReference>
<feature type="domain" description="Phosphoribosyl-dephospho-CoA transferase MdcG C-terminal" evidence="3">
    <location>
        <begin position="102"/>
        <end position="222"/>
    </location>
</feature>
<keyword evidence="6" id="KW-1185">Reference proteome</keyword>
<proteinExistence type="predicted"/>
<keyword evidence="1 5" id="KW-0808">Transferase</keyword>
<evidence type="ECO:0000256" key="1">
    <source>
        <dbReference type="ARBA" id="ARBA00022679"/>
    </source>
</evidence>
<dbReference type="Pfam" id="PF20866">
    <property type="entry name" value="MdcG_N"/>
    <property type="match status" value="1"/>
</dbReference>
<keyword evidence="2" id="KW-0548">Nucleotidyltransferase</keyword>
<name>A0A1N6IP08_9BURK</name>
<dbReference type="Pfam" id="PF10620">
    <property type="entry name" value="MdcG"/>
    <property type="match status" value="1"/>
</dbReference>
<dbReference type="InterPro" id="IPR049180">
    <property type="entry name" value="MdcG_C"/>
</dbReference>
<protein>
    <submittedName>
        <fullName evidence="5">Phosphoribosyl-dephospho-CoA transferase</fullName>
    </submittedName>
</protein>
<evidence type="ECO:0000313" key="5">
    <source>
        <dbReference type="EMBL" id="SIO33723.1"/>
    </source>
</evidence>
<dbReference type="GO" id="GO:0016779">
    <property type="term" value="F:nucleotidyltransferase activity"/>
    <property type="evidence" value="ECO:0007669"/>
    <property type="project" value="UniProtKB-KW"/>
</dbReference>
<gene>
    <name evidence="5" type="ORF">SAMN05444165_2338</name>
</gene>
<dbReference type="NCBIfam" id="TIGR03135">
    <property type="entry name" value="malonate_mdcG"/>
    <property type="match status" value="1"/>
</dbReference>
<organism evidence="5 6">
    <name type="scientific">Paraburkholderia phenazinium</name>
    <dbReference type="NCBI Taxonomy" id="60549"/>
    <lineage>
        <taxon>Bacteria</taxon>
        <taxon>Pseudomonadati</taxon>
        <taxon>Pseudomonadota</taxon>
        <taxon>Betaproteobacteria</taxon>
        <taxon>Burkholderiales</taxon>
        <taxon>Burkholderiaceae</taxon>
        <taxon>Paraburkholderia</taxon>
    </lineage>
</organism>
<evidence type="ECO:0000313" key="6">
    <source>
        <dbReference type="Proteomes" id="UP000185151"/>
    </source>
</evidence>
<dbReference type="InterPro" id="IPR048903">
    <property type="entry name" value="MdcG_N"/>
</dbReference>
<dbReference type="OrthoDB" id="1275217at2"/>
<evidence type="ECO:0000259" key="3">
    <source>
        <dbReference type="Pfam" id="PF10620"/>
    </source>
</evidence>
<dbReference type="RefSeq" id="WP_074295807.1">
    <property type="nucleotide sequence ID" value="NZ_FSRU01000001.1"/>
</dbReference>
<sequence length="242" mass="25924">MRTCAAPPFATDSAHQCDARWRPHDLLRLRRLPAFDGEPEWVRAAFAGAPFAVVRRAQAAPGFIAIGVRGNGRAQRYGTWVESGDIEAAIAPEDLAVSLPADAERCALPAFALYAALRREARYLDALSWGPTGSAGFELVSGIPTVTVTSDLDLLVRTPRALSRERAKQMLNELELHAQRAGIRVDVQLETPAGGIALAEWAAGKPRVMARDAQGPRLIADPWGADATQAAHAAQPTLNAHA</sequence>
<feature type="domain" description="Phosphoribosyl-dephospho-CoA transferase MdcG N-terminal" evidence="4">
    <location>
        <begin position="22"/>
        <end position="92"/>
    </location>
</feature>
<dbReference type="Proteomes" id="UP000185151">
    <property type="component" value="Unassembled WGS sequence"/>
</dbReference>
<dbReference type="EMBL" id="FSRU01000001">
    <property type="protein sequence ID" value="SIO33723.1"/>
    <property type="molecule type" value="Genomic_DNA"/>
</dbReference>
<evidence type="ECO:0000256" key="2">
    <source>
        <dbReference type="ARBA" id="ARBA00022695"/>
    </source>
</evidence>
<dbReference type="NCBIfam" id="NF002332">
    <property type="entry name" value="PRK01293.1"/>
    <property type="match status" value="1"/>
</dbReference>